<dbReference type="InterPro" id="IPR013693">
    <property type="entry name" value="SpoIID/LytB_N"/>
</dbReference>
<comment type="caution">
    <text evidence="2">The sequence shown here is derived from an EMBL/GenBank/DDBJ whole genome shotgun (WGS) entry which is preliminary data.</text>
</comment>
<evidence type="ECO:0000259" key="1">
    <source>
        <dbReference type="Pfam" id="PF08486"/>
    </source>
</evidence>
<gene>
    <name evidence="2" type="primary">spoIID</name>
    <name evidence="2" type="ORF">L2716_14170</name>
</gene>
<sequence length="343" mass="38644">MKSNRNRMPYYILIIGLLALILLLPAMIVLPFDDKAKLIAQPTQSDTVIPDEPIVLNSEVDVSVYKTEAKAIETLPLEDYVVGVVASEMSTDFEMEALKAQALTARTYIIKMLLSQTDLNLPEGADVTDTVLHQVFQSDAHLKKAWGKDYEYKINKIRKAVKETEGKILTFEGKPIEALFFSTSNGHTQNSEDYYPSSFPYLRSVESPWDKDSPKYYYQQKFSVEEVESKLKVKLTGDGEVGKVLKRTSGNYVDEIDINGKKMTGREIRVNLNLKSSDFTILKKDDQVIVQTRGYGHGVGMSQYGANGMAQEGEDYKQIVKHYYNGVEITDTKAYTAKLTAQK</sequence>
<dbReference type="Proteomes" id="UP001649381">
    <property type="component" value="Unassembled WGS sequence"/>
</dbReference>
<dbReference type="NCBIfam" id="TIGR02870">
    <property type="entry name" value="spore_II_D"/>
    <property type="match status" value="1"/>
</dbReference>
<dbReference type="Pfam" id="PF08486">
    <property type="entry name" value="SpoIID"/>
    <property type="match status" value="1"/>
</dbReference>
<name>A0ABS9H5B3_9BACL</name>
<dbReference type="InterPro" id="IPR051922">
    <property type="entry name" value="Bact_Sporulation_Assoc"/>
</dbReference>
<dbReference type="InterPro" id="IPR013486">
    <property type="entry name" value="SpoIID/LytB"/>
</dbReference>
<reference evidence="2 3" key="1">
    <citation type="submission" date="2022-01" db="EMBL/GenBank/DDBJ databases">
        <title>Alkalihalobacillus sp. EGI L200015, a novel bacterium isolated from a salt lake sediment.</title>
        <authorList>
            <person name="Gao L."/>
            <person name="Fang B.-Z."/>
            <person name="Li W.-J."/>
        </authorList>
    </citation>
    <scope>NUCLEOTIDE SEQUENCE [LARGE SCALE GENOMIC DNA]</scope>
    <source>
        <strain evidence="2 3">KCTC 12718</strain>
    </source>
</reference>
<dbReference type="PANTHER" id="PTHR30032">
    <property type="entry name" value="N-ACETYLMURAMOYL-L-ALANINE AMIDASE-RELATED"/>
    <property type="match status" value="1"/>
</dbReference>
<dbReference type="RefSeq" id="WP_236337207.1">
    <property type="nucleotide sequence ID" value="NZ_JAKIJS010000001.1"/>
</dbReference>
<evidence type="ECO:0000313" key="2">
    <source>
        <dbReference type="EMBL" id="MCF6138880.1"/>
    </source>
</evidence>
<evidence type="ECO:0000313" key="3">
    <source>
        <dbReference type="Proteomes" id="UP001649381"/>
    </source>
</evidence>
<keyword evidence="3" id="KW-1185">Reference proteome</keyword>
<dbReference type="NCBIfam" id="TIGR02669">
    <property type="entry name" value="SpoIID_LytB"/>
    <property type="match status" value="1"/>
</dbReference>
<feature type="domain" description="Sporulation stage II protein D amidase enhancer LytB N-terminal" evidence="1">
    <location>
        <begin position="66"/>
        <end position="171"/>
    </location>
</feature>
<accession>A0ABS9H5B3</accession>
<proteinExistence type="predicted"/>
<protein>
    <submittedName>
        <fullName evidence="2">Stage II sporulation protein D</fullName>
    </submittedName>
</protein>
<dbReference type="PANTHER" id="PTHR30032:SF4">
    <property type="entry name" value="AMIDASE ENHANCER"/>
    <property type="match status" value="1"/>
</dbReference>
<organism evidence="2 3">
    <name type="scientific">Pseudalkalibacillus berkeleyi</name>
    <dbReference type="NCBI Taxonomy" id="1069813"/>
    <lineage>
        <taxon>Bacteria</taxon>
        <taxon>Bacillati</taxon>
        <taxon>Bacillota</taxon>
        <taxon>Bacilli</taxon>
        <taxon>Bacillales</taxon>
        <taxon>Fictibacillaceae</taxon>
        <taxon>Pseudalkalibacillus</taxon>
    </lineage>
</organism>
<dbReference type="EMBL" id="JAKIJS010000001">
    <property type="protein sequence ID" value="MCF6138880.1"/>
    <property type="molecule type" value="Genomic_DNA"/>
</dbReference>
<dbReference type="InterPro" id="IPR014225">
    <property type="entry name" value="Spore_II_D_firmicutes"/>
</dbReference>